<dbReference type="KEGG" id="aca:ACP_2610"/>
<dbReference type="Gene3D" id="1.10.10.10">
    <property type="entry name" value="Winged helix-like DNA-binding domain superfamily/Winged helix DNA-binding domain"/>
    <property type="match status" value="1"/>
</dbReference>
<dbReference type="GO" id="GO:0006313">
    <property type="term" value="P:DNA transposition"/>
    <property type="evidence" value="ECO:0007669"/>
    <property type="project" value="InterPro"/>
</dbReference>
<accession>C1F2F0</accession>
<dbReference type="InterPro" id="IPR002514">
    <property type="entry name" value="Transposase_8"/>
</dbReference>
<dbReference type="GO" id="GO:0003677">
    <property type="term" value="F:DNA binding"/>
    <property type="evidence" value="ECO:0007669"/>
    <property type="project" value="InterPro"/>
</dbReference>
<dbReference type="SUPFAM" id="SSF46689">
    <property type="entry name" value="Homeodomain-like"/>
    <property type="match status" value="1"/>
</dbReference>
<protein>
    <submittedName>
        <fullName evidence="1">IS3 family transposase orfA</fullName>
    </submittedName>
</protein>
<reference evidence="1 2" key="1">
    <citation type="journal article" date="2009" name="Appl. Environ. Microbiol.">
        <title>Three genomes from the phylum Acidobacteria provide insight into the lifestyles of these microorganisms in soils.</title>
        <authorList>
            <person name="Ward N.L."/>
            <person name="Challacombe J.F."/>
            <person name="Janssen P.H."/>
            <person name="Henrissat B."/>
            <person name="Coutinho P.M."/>
            <person name="Wu M."/>
            <person name="Xie G."/>
            <person name="Haft D.H."/>
            <person name="Sait M."/>
            <person name="Badger J."/>
            <person name="Barabote R.D."/>
            <person name="Bradley B."/>
            <person name="Brettin T.S."/>
            <person name="Brinkac L.M."/>
            <person name="Bruce D."/>
            <person name="Creasy T."/>
            <person name="Daugherty S.C."/>
            <person name="Davidsen T.M."/>
            <person name="DeBoy R.T."/>
            <person name="Detter J.C."/>
            <person name="Dodson R.J."/>
            <person name="Durkin A.S."/>
            <person name="Ganapathy A."/>
            <person name="Gwinn-Giglio M."/>
            <person name="Han C.S."/>
            <person name="Khouri H."/>
            <person name="Kiss H."/>
            <person name="Kothari S.P."/>
            <person name="Madupu R."/>
            <person name="Nelson K.E."/>
            <person name="Nelson W.C."/>
            <person name="Paulsen I."/>
            <person name="Penn K."/>
            <person name="Ren Q."/>
            <person name="Rosovitz M.J."/>
            <person name="Selengut J.D."/>
            <person name="Shrivastava S."/>
            <person name="Sullivan S.A."/>
            <person name="Tapia R."/>
            <person name="Thompson L.S."/>
            <person name="Watkins K.L."/>
            <person name="Yang Q."/>
            <person name="Yu C."/>
            <person name="Zafar N."/>
            <person name="Zhou L."/>
            <person name="Kuske C.R."/>
        </authorList>
    </citation>
    <scope>NUCLEOTIDE SEQUENCE [LARGE SCALE GENOMIC DNA]</scope>
    <source>
        <strain evidence="2">ATCC 51196 / DSM 11244 / BCRC 80197 / JCM 7670 / NBRC 15755 / NCIMB 13165 / 161</strain>
    </source>
</reference>
<evidence type="ECO:0000313" key="2">
    <source>
        <dbReference type="Proteomes" id="UP000002207"/>
    </source>
</evidence>
<gene>
    <name evidence="1" type="ordered locus">ACP_2610</name>
</gene>
<proteinExistence type="predicted"/>
<dbReference type="eggNOG" id="COG2963">
    <property type="taxonomic scope" value="Bacteria"/>
</dbReference>
<dbReference type="InterPro" id="IPR052546">
    <property type="entry name" value="Transposase_8_domain"/>
</dbReference>
<dbReference type="EMBL" id="CP001472">
    <property type="protein sequence ID" value="ACO31337.1"/>
    <property type="molecule type" value="Genomic_DNA"/>
</dbReference>
<sequence>MKKSRYTEEQIVGVLKESEAGLDTAELCRKHGISQQTFYRWKAKYGGLEVSDAQRLRHLEEENRKLKQLVAEQALDIVGFKAVLSKKW</sequence>
<dbReference type="Proteomes" id="UP000002207">
    <property type="component" value="Chromosome"/>
</dbReference>
<dbReference type="GO" id="GO:0004803">
    <property type="term" value="F:transposase activity"/>
    <property type="evidence" value="ECO:0007669"/>
    <property type="project" value="InterPro"/>
</dbReference>
<organism evidence="1 2">
    <name type="scientific">Acidobacterium capsulatum (strain ATCC 51196 / DSM 11244 / BCRC 80197 / JCM 7670 / NBRC 15755 / NCIMB 13165 / 161)</name>
    <dbReference type="NCBI Taxonomy" id="240015"/>
    <lineage>
        <taxon>Bacteria</taxon>
        <taxon>Pseudomonadati</taxon>
        <taxon>Acidobacteriota</taxon>
        <taxon>Terriglobia</taxon>
        <taxon>Terriglobales</taxon>
        <taxon>Acidobacteriaceae</taxon>
        <taxon>Acidobacterium</taxon>
    </lineage>
</organism>
<dbReference type="InParanoid" id="C1F2F0"/>
<evidence type="ECO:0000313" key="1">
    <source>
        <dbReference type="EMBL" id="ACO31337.1"/>
    </source>
</evidence>
<dbReference type="InterPro" id="IPR009057">
    <property type="entry name" value="Homeodomain-like_sf"/>
</dbReference>
<dbReference type="STRING" id="240015.ACP_2610"/>
<dbReference type="Pfam" id="PF01527">
    <property type="entry name" value="HTH_Tnp_1"/>
    <property type="match status" value="1"/>
</dbReference>
<name>C1F2F0_ACIC5</name>
<dbReference type="PANTHER" id="PTHR33609:SF1">
    <property type="entry name" value="TRANSPOSASE"/>
    <property type="match status" value="1"/>
</dbReference>
<dbReference type="AlphaFoldDB" id="C1F2F0"/>
<dbReference type="PANTHER" id="PTHR33609">
    <property type="entry name" value="LOW CALCIUM RESPONSE LOCUS PROTEIN S"/>
    <property type="match status" value="1"/>
</dbReference>
<keyword evidence="2" id="KW-1185">Reference proteome</keyword>
<dbReference type="HOGENOM" id="CLU_027402_34_1_0"/>
<dbReference type="InterPro" id="IPR036388">
    <property type="entry name" value="WH-like_DNA-bd_sf"/>
</dbReference>